<dbReference type="GO" id="GO:0015562">
    <property type="term" value="F:efflux transmembrane transporter activity"/>
    <property type="evidence" value="ECO:0007669"/>
    <property type="project" value="InterPro"/>
</dbReference>
<dbReference type="Gene3D" id="1.20.1600.10">
    <property type="entry name" value="Outer membrane efflux proteins (OEP)"/>
    <property type="match status" value="1"/>
</dbReference>
<keyword evidence="4" id="KW-1185">Reference proteome</keyword>
<dbReference type="Pfam" id="PF02321">
    <property type="entry name" value="OEP"/>
    <property type="match status" value="2"/>
</dbReference>
<dbReference type="Proteomes" id="UP000288012">
    <property type="component" value="Unassembled WGS sequence"/>
</dbReference>
<sequence length="517" mass="57286">MLKLFTIMSCLLLSSCMVGPDYKEPRKKIAGTWLPDKPVFKGKPLHNADWWKTFKDPTLTALIHNGYHNNLSLQIAGVRVLQARAKLAQSVGQLYPQQQALIGNYTYNRIGGGMLQDVIPSTFDTASLGFTASWELDFWGKYRRAIQANDASFLASVAAYDNALVSLTADIASSYVKIRTNEQLIRITRQNLELQTISLQIAKSRYKGGQTSLLDVEQAETQLAETQSTLPTLLSDLRIQKDKLGVLLGITPDAVDKLLVKSQGIPKTPAMAAVGIPRETLAQRPDIYQARMEAIAQSANIGVVKASLYPAFTLAGTFVFAANNIDNNSLSDMFNWSNRAITAGPSVTWPLLNYGQITNAVRMQDAAFQQALLNYLQAVLKAQQEVQDNITRYIEGRKTEAYLIKASQSATQSTKLALIRYRQGEATYTTVVDVERQELRVQSSLINARGEVAQALIALYRALGGGWQIRCGKDVIPQQVKAEMAARTNWGNLLEPQHHLPPVTSSQKIKQLYLPNW</sequence>
<dbReference type="SUPFAM" id="SSF56954">
    <property type="entry name" value="Outer membrane efflux proteins (OEP)"/>
    <property type="match status" value="1"/>
</dbReference>
<name>A0A433JJ07_9GAMM</name>
<proteinExistence type="inferred from homology"/>
<dbReference type="EMBL" id="RZGR01000017">
    <property type="protein sequence ID" value="RUQ85348.1"/>
    <property type="molecule type" value="Genomic_DNA"/>
</dbReference>
<dbReference type="AlphaFoldDB" id="A0A433JJ07"/>
<dbReference type="Gene3D" id="2.20.200.10">
    <property type="entry name" value="Outer membrane efflux proteins (OEP)"/>
    <property type="match status" value="1"/>
</dbReference>
<dbReference type="InterPro" id="IPR010131">
    <property type="entry name" value="MdtP/NodT-like"/>
</dbReference>
<dbReference type="NCBIfam" id="TIGR01845">
    <property type="entry name" value="outer_NodT"/>
    <property type="match status" value="1"/>
</dbReference>
<reference evidence="3 4" key="1">
    <citation type="submission" date="2018-12" db="EMBL/GenBank/DDBJ databases">
        <title>Legionella sp,whole genome shotgun sequence.</title>
        <authorList>
            <person name="Wu H."/>
        </authorList>
    </citation>
    <scope>NUCLEOTIDE SEQUENCE [LARGE SCALE GENOMIC DNA]</scope>
    <source>
        <strain evidence="4">km714</strain>
    </source>
</reference>
<comment type="caution">
    <text evidence="3">The sequence shown here is derived from an EMBL/GenBank/DDBJ whole genome shotgun (WGS) entry which is preliminary data.</text>
</comment>
<evidence type="ECO:0000313" key="3">
    <source>
        <dbReference type="EMBL" id="RUQ85348.1"/>
    </source>
</evidence>
<keyword evidence="2" id="KW-0472">Membrane</keyword>
<keyword evidence="2" id="KW-0449">Lipoprotein</keyword>
<dbReference type="InterPro" id="IPR003423">
    <property type="entry name" value="OMP_efflux"/>
</dbReference>
<dbReference type="GO" id="GO:0009279">
    <property type="term" value="C:cell outer membrane"/>
    <property type="evidence" value="ECO:0007669"/>
    <property type="project" value="UniProtKB-SubCell"/>
</dbReference>
<dbReference type="PANTHER" id="PTHR30203:SF31">
    <property type="entry name" value="RND EFFLUX SYSTEM, OUTER MEMBRANE LIPOPROTEIN, NODT"/>
    <property type="match status" value="1"/>
</dbReference>
<comment type="similarity">
    <text evidence="1 2">Belongs to the outer membrane factor (OMF) (TC 1.B.17) family.</text>
</comment>
<evidence type="ECO:0000313" key="4">
    <source>
        <dbReference type="Proteomes" id="UP000288012"/>
    </source>
</evidence>
<dbReference type="RefSeq" id="WP_126953677.1">
    <property type="nucleotide sequence ID" value="NZ_RZGR01000017.1"/>
</dbReference>
<evidence type="ECO:0000256" key="1">
    <source>
        <dbReference type="ARBA" id="ARBA00007613"/>
    </source>
</evidence>
<dbReference type="PANTHER" id="PTHR30203">
    <property type="entry name" value="OUTER MEMBRANE CATION EFFLUX PROTEIN"/>
    <property type="match status" value="1"/>
</dbReference>
<keyword evidence="2" id="KW-1134">Transmembrane beta strand</keyword>
<evidence type="ECO:0000256" key="2">
    <source>
        <dbReference type="RuleBase" id="RU362097"/>
    </source>
</evidence>
<protein>
    <submittedName>
        <fullName evidence="3">Efflux transporter outer membrane subunit</fullName>
    </submittedName>
</protein>
<accession>A0A433JJ07</accession>
<gene>
    <name evidence="3" type="ORF">EKM59_06680</name>
</gene>
<organism evidence="3 4">
    <name type="scientific">Legionella septentrionalis</name>
    <dbReference type="NCBI Taxonomy" id="2498109"/>
    <lineage>
        <taxon>Bacteria</taxon>
        <taxon>Pseudomonadati</taxon>
        <taxon>Pseudomonadota</taxon>
        <taxon>Gammaproteobacteria</taxon>
        <taxon>Legionellales</taxon>
        <taxon>Legionellaceae</taxon>
        <taxon>Legionella</taxon>
    </lineage>
</organism>
<comment type="subcellular location">
    <subcellularLocation>
        <location evidence="2">Cell outer membrane</location>
        <topology evidence="2">Lipid-anchor</topology>
    </subcellularLocation>
</comment>
<keyword evidence="2" id="KW-0564">Palmitate</keyword>
<dbReference type="PROSITE" id="PS51257">
    <property type="entry name" value="PROKAR_LIPOPROTEIN"/>
    <property type="match status" value="1"/>
</dbReference>
<keyword evidence="2" id="KW-0812">Transmembrane</keyword>